<dbReference type="InterPro" id="IPR047012">
    <property type="entry name" value="ICAM_VCAM"/>
</dbReference>
<protein>
    <recommendedName>
        <fullName evidence="11">Ig-like domain-containing protein</fullName>
    </recommendedName>
</protein>
<comment type="subcellular location">
    <subcellularLocation>
        <location evidence="1">Membrane</location>
        <topology evidence="1">Single-pass type I membrane protein</topology>
    </subcellularLocation>
</comment>
<dbReference type="GeneTree" id="ENSGT00940000159005"/>
<keyword evidence="4" id="KW-0677">Repeat</keyword>
<dbReference type="AlphaFoldDB" id="A0A3Q3L9G8"/>
<keyword evidence="13" id="KW-1185">Reference proteome</keyword>
<keyword evidence="8" id="KW-1015">Disulfide bond</keyword>
<feature type="domain" description="Ig-like" evidence="11">
    <location>
        <begin position="76"/>
        <end position="157"/>
    </location>
</feature>
<evidence type="ECO:0000256" key="5">
    <source>
        <dbReference type="ARBA" id="ARBA00022889"/>
    </source>
</evidence>
<evidence type="ECO:0000256" key="2">
    <source>
        <dbReference type="ARBA" id="ARBA00022692"/>
    </source>
</evidence>
<keyword evidence="9" id="KW-0325">Glycoprotein</keyword>
<evidence type="ECO:0000256" key="8">
    <source>
        <dbReference type="ARBA" id="ARBA00023157"/>
    </source>
</evidence>
<dbReference type="SUPFAM" id="SSF48726">
    <property type="entry name" value="Immunoglobulin"/>
    <property type="match status" value="2"/>
</dbReference>
<keyword evidence="6" id="KW-1133">Transmembrane helix</keyword>
<dbReference type="Ensembl" id="ENSMAMT00000010220.2">
    <property type="protein sequence ID" value="ENSMAMP00000009967.2"/>
    <property type="gene ID" value="ENSMAMG00000006678.2"/>
</dbReference>
<dbReference type="InterPro" id="IPR003987">
    <property type="entry name" value="ICAM_VCAM_N"/>
</dbReference>
<dbReference type="InterPro" id="IPR013783">
    <property type="entry name" value="Ig-like_fold"/>
</dbReference>
<keyword evidence="3" id="KW-0732">Signal</keyword>
<keyword evidence="10" id="KW-0393">Immunoglobulin domain</keyword>
<evidence type="ECO:0000259" key="11">
    <source>
        <dbReference type="PROSITE" id="PS50835"/>
    </source>
</evidence>
<dbReference type="PANTHER" id="PTHR13771">
    <property type="entry name" value="INTERCELLULAR ADHESION MOLECULE"/>
    <property type="match status" value="1"/>
</dbReference>
<evidence type="ECO:0000256" key="4">
    <source>
        <dbReference type="ARBA" id="ARBA00022737"/>
    </source>
</evidence>
<evidence type="ECO:0000256" key="6">
    <source>
        <dbReference type="ARBA" id="ARBA00022989"/>
    </source>
</evidence>
<reference evidence="12" key="1">
    <citation type="submission" date="2025-08" db="UniProtKB">
        <authorList>
            <consortium name="Ensembl"/>
        </authorList>
    </citation>
    <scope>IDENTIFICATION</scope>
</reference>
<evidence type="ECO:0000256" key="7">
    <source>
        <dbReference type="ARBA" id="ARBA00023136"/>
    </source>
</evidence>
<dbReference type="SMART" id="SM00409">
    <property type="entry name" value="IG"/>
    <property type="match status" value="2"/>
</dbReference>
<name>A0A3Q3L9G8_9TELE</name>
<dbReference type="GO" id="GO:0016020">
    <property type="term" value="C:membrane"/>
    <property type="evidence" value="ECO:0007669"/>
    <property type="project" value="UniProtKB-SubCell"/>
</dbReference>
<dbReference type="GO" id="GO:0005178">
    <property type="term" value="F:integrin binding"/>
    <property type="evidence" value="ECO:0007669"/>
    <property type="project" value="InterPro"/>
</dbReference>
<evidence type="ECO:0000256" key="3">
    <source>
        <dbReference type="ARBA" id="ARBA00022729"/>
    </source>
</evidence>
<organism evidence="12 13">
    <name type="scientific">Mastacembelus armatus</name>
    <name type="common">zig-zag eel</name>
    <dbReference type="NCBI Taxonomy" id="205130"/>
    <lineage>
        <taxon>Eukaryota</taxon>
        <taxon>Metazoa</taxon>
        <taxon>Chordata</taxon>
        <taxon>Craniata</taxon>
        <taxon>Vertebrata</taxon>
        <taxon>Euteleostomi</taxon>
        <taxon>Actinopterygii</taxon>
        <taxon>Neopterygii</taxon>
        <taxon>Teleostei</taxon>
        <taxon>Neoteleostei</taxon>
        <taxon>Acanthomorphata</taxon>
        <taxon>Anabantaria</taxon>
        <taxon>Synbranchiformes</taxon>
        <taxon>Mastacembelidae</taxon>
        <taxon>Mastacembelus</taxon>
    </lineage>
</organism>
<evidence type="ECO:0000256" key="1">
    <source>
        <dbReference type="ARBA" id="ARBA00004479"/>
    </source>
</evidence>
<dbReference type="STRING" id="205130.ENSMAMP00000009967"/>
<keyword evidence="7" id="KW-0472">Membrane</keyword>
<sequence>ILVVKHGDPTSASCSICQHGCRYGNPGLEKPIGTHTRNGTMFSWRVNSMTEWDMSIIKYIPNHKILLLVIIKVKPPDTVSISVNHTGPMVEGRQYTLQCTVQDVAPVGNLTVTFYRRQTSLVQTGSNKTTKAPVTETFTLKISPSKDDDGAQYWCEAKLQLGPEAPQDLPVTVSQNLTATVYCETITITHGSHLQLNCSAAGNPSPSYTWTLPGQLNSFNGSVFTVSAVTVEHEGKYTCIVSSDLGTATVLFEVKVQSEFKHLSFILLVVRIMTVTSL</sequence>
<evidence type="ECO:0000313" key="12">
    <source>
        <dbReference type="Ensembl" id="ENSMAMP00000009967.2"/>
    </source>
</evidence>
<dbReference type="GO" id="GO:0098609">
    <property type="term" value="P:cell-cell adhesion"/>
    <property type="evidence" value="ECO:0007669"/>
    <property type="project" value="InterPro"/>
</dbReference>
<dbReference type="InterPro" id="IPR007110">
    <property type="entry name" value="Ig-like_dom"/>
</dbReference>
<evidence type="ECO:0000256" key="9">
    <source>
        <dbReference type="ARBA" id="ARBA00023180"/>
    </source>
</evidence>
<dbReference type="SMART" id="SM00408">
    <property type="entry name" value="IGc2"/>
    <property type="match status" value="2"/>
</dbReference>
<keyword evidence="2" id="KW-0812">Transmembrane</keyword>
<dbReference type="PRINTS" id="PR01472">
    <property type="entry name" value="ICAMVCAM1"/>
</dbReference>
<keyword evidence="5" id="KW-0130">Cell adhesion</keyword>
<dbReference type="PANTHER" id="PTHR13771:SF9">
    <property type="entry name" value="INTERCELLULAR ADHESION MOLECULE 5"/>
    <property type="match status" value="1"/>
</dbReference>
<dbReference type="Proteomes" id="UP000261640">
    <property type="component" value="Unplaced"/>
</dbReference>
<feature type="domain" description="Ig-like" evidence="11">
    <location>
        <begin position="170"/>
        <end position="257"/>
    </location>
</feature>
<dbReference type="Gene3D" id="2.60.40.10">
    <property type="entry name" value="Immunoglobulins"/>
    <property type="match status" value="3"/>
</dbReference>
<evidence type="ECO:0000313" key="13">
    <source>
        <dbReference type="Proteomes" id="UP000261640"/>
    </source>
</evidence>
<dbReference type="InterPro" id="IPR036179">
    <property type="entry name" value="Ig-like_dom_sf"/>
</dbReference>
<dbReference type="InterPro" id="IPR003599">
    <property type="entry name" value="Ig_sub"/>
</dbReference>
<dbReference type="PROSITE" id="PS50835">
    <property type="entry name" value="IG_LIKE"/>
    <property type="match status" value="2"/>
</dbReference>
<proteinExistence type="predicted"/>
<dbReference type="InterPro" id="IPR003598">
    <property type="entry name" value="Ig_sub2"/>
</dbReference>
<reference evidence="12" key="2">
    <citation type="submission" date="2025-09" db="UniProtKB">
        <authorList>
            <consortium name="Ensembl"/>
        </authorList>
    </citation>
    <scope>IDENTIFICATION</scope>
</reference>
<accession>A0A3Q3L9G8</accession>
<evidence type="ECO:0000256" key="10">
    <source>
        <dbReference type="ARBA" id="ARBA00023319"/>
    </source>
</evidence>
<dbReference type="Pfam" id="PF13927">
    <property type="entry name" value="Ig_3"/>
    <property type="match status" value="1"/>
</dbReference>